<protein>
    <submittedName>
        <fullName evidence="2">Uncharacterized protein</fullName>
    </submittedName>
</protein>
<gene>
    <name evidence="2" type="ORF">SM1_021</name>
</gene>
<dbReference type="EMBL" id="KU245542">
    <property type="protein sequence ID" value="ALT58014.1"/>
    <property type="molecule type" value="Genomic_DNA"/>
</dbReference>
<evidence type="ECO:0000313" key="2">
    <source>
        <dbReference type="EMBL" id="ALT58014.1"/>
    </source>
</evidence>
<keyword evidence="1" id="KW-0812">Transmembrane</keyword>
<keyword evidence="3" id="KW-1185">Reference proteome</keyword>
<feature type="transmembrane region" description="Helical" evidence="1">
    <location>
        <begin position="12"/>
        <end position="36"/>
    </location>
</feature>
<accession>A0A0U3DWP4</accession>
<organism evidence="2 3">
    <name type="scientific">Pseudomonas phage SM1</name>
    <dbReference type="NCBI Taxonomy" id="1772332"/>
    <lineage>
        <taxon>Viruses</taxon>
        <taxon>Duplodnaviria</taxon>
        <taxon>Heunggongvirae</taxon>
        <taxon>Uroviricota</taxon>
        <taxon>Caudoviricetes</taxon>
        <taxon>Samunavirus</taxon>
        <taxon>Samunavirus SM1</taxon>
    </lineage>
</organism>
<reference evidence="2 3" key="1">
    <citation type="submission" date="2015-12" db="EMBL/GenBank/DDBJ databases">
        <title>In silico genomic study of Pseudomonas phage SM1.</title>
        <authorList>
            <person name="Zawawi N.A.M."/>
            <person name="Mat-Arip Y."/>
            <person name="Wan-Jauhari W.K."/>
            <person name="Fauzi A.A."/>
            <person name="Yee F.J."/>
        </authorList>
    </citation>
    <scope>NUCLEOTIDE SEQUENCE [LARGE SCALE GENOMIC DNA]</scope>
</reference>
<sequence length="162" mass="18327">MNKTIEVGKSLWEVVCSSVSALVAAGLLMMFVYWMILQPAPLSINSEGLELNYKAARGTLMYVENPISPPNTSIQVELNAELIGVDNSSRYLMSSRDSRDMIVIDDADLRPANVRIGYPLYGVYIPPYVKPGTYHYEVEARYRLNFFREEKLKLPTITITVE</sequence>
<keyword evidence="1" id="KW-0472">Membrane</keyword>
<evidence type="ECO:0000313" key="3">
    <source>
        <dbReference type="Proteomes" id="UP000224832"/>
    </source>
</evidence>
<dbReference type="Proteomes" id="UP000224832">
    <property type="component" value="Segment"/>
</dbReference>
<evidence type="ECO:0000256" key="1">
    <source>
        <dbReference type="SAM" id="Phobius"/>
    </source>
</evidence>
<proteinExistence type="predicted"/>
<name>A0A0U3DWP4_9CAUD</name>
<keyword evidence="1" id="KW-1133">Transmembrane helix</keyword>